<dbReference type="Proteomes" id="UP000195412">
    <property type="component" value="Chromosome I"/>
</dbReference>
<evidence type="ECO:0000256" key="7">
    <source>
        <dbReference type="HAMAP-Rule" id="MF_00178"/>
    </source>
</evidence>
<dbReference type="AlphaFoldDB" id="A0A1Y6JVN9"/>
<feature type="active site" description="Proton donor" evidence="7">
    <location>
        <position position="88"/>
    </location>
</feature>
<comment type="pathway">
    <text evidence="1 7">Cofactor biosynthesis; riboflavin biosynthesis; riboflavin from 2-hydroxy-3-oxobutyl phosphate and 5-amino-6-(D-ribitylamino)uracil: step 1/2.</text>
</comment>
<evidence type="ECO:0000256" key="6">
    <source>
        <dbReference type="ARBA" id="ARBA00048785"/>
    </source>
</evidence>
<dbReference type="GO" id="GO:0005829">
    <property type="term" value="C:cytosol"/>
    <property type="evidence" value="ECO:0007669"/>
    <property type="project" value="TreeGrafter"/>
</dbReference>
<dbReference type="InterPro" id="IPR002180">
    <property type="entry name" value="LS/RS"/>
</dbReference>
<dbReference type="CDD" id="cd09209">
    <property type="entry name" value="Lumazine_synthase-I"/>
    <property type="match status" value="1"/>
</dbReference>
<dbReference type="NCBIfam" id="TIGR00114">
    <property type="entry name" value="lumazine-synth"/>
    <property type="match status" value="1"/>
</dbReference>
<comment type="catalytic activity">
    <reaction evidence="6 7">
        <text>(2S)-2-hydroxy-3-oxobutyl phosphate + 5-amino-6-(D-ribitylamino)uracil = 6,7-dimethyl-8-(1-D-ribityl)lumazine + phosphate + 2 H2O + H(+)</text>
        <dbReference type="Rhea" id="RHEA:26152"/>
        <dbReference type="ChEBI" id="CHEBI:15377"/>
        <dbReference type="ChEBI" id="CHEBI:15378"/>
        <dbReference type="ChEBI" id="CHEBI:15934"/>
        <dbReference type="ChEBI" id="CHEBI:43474"/>
        <dbReference type="ChEBI" id="CHEBI:58201"/>
        <dbReference type="ChEBI" id="CHEBI:58830"/>
        <dbReference type="EC" id="2.5.1.78"/>
    </reaction>
</comment>
<keyword evidence="5 7" id="KW-0808">Transferase</keyword>
<sequence>MTILATSRQNAGYRIGIVTAQFNQVITQKLETGAVTTLQEFGVTPTDILVAHVPGSLELTRAARLMATSGRVDGIIALGTVIRGETSHYDYVCAETARGLADLSATGPVPVMFGVLTTDDLNQALNRAGGKAGNKGSDCAEGVLTMLNLQMQLTPTTQD</sequence>
<dbReference type="EC" id="2.5.1.78" evidence="3 7"/>
<dbReference type="KEGG" id="lzy:LZ3411_0132"/>
<keyword evidence="4 7" id="KW-0686">Riboflavin biosynthesis</keyword>
<name>A0A1Y6JVN9_9LACO</name>
<dbReference type="PANTHER" id="PTHR21058:SF0">
    <property type="entry name" value="6,7-DIMETHYL-8-RIBITYLLUMAZINE SYNTHASE"/>
    <property type="match status" value="1"/>
</dbReference>
<dbReference type="HAMAP" id="MF_00178">
    <property type="entry name" value="Lumazine_synth"/>
    <property type="match status" value="1"/>
</dbReference>
<evidence type="ECO:0000256" key="5">
    <source>
        <dbReference type="ARBA" id="ARBA00022679"/>
    </source>
</evidence>
<dbReference type="PANTHER" id="PTHR21058">
    <property type="entry name" value="6,7-DIMETHYL-8-RIBITYLLUMAZINE SYNTHASE DMRL SYNTHASE LUMAZINE SYNTHASE"/>
    <property type="match status" value="1"/>
</dbReference>
<dbReference type="GO" id="GO:0009231">
    <property type="term" value="P:riboflavin biosynthetic process"/>
    <property type="evidence" value="ECO:0007669"/>
    <property type="project" value="UniProtKB-UniRule"/>
</dbReference>
<protein>
    <recommendedName>
        <fullName evidence="3 7">6,7-dimethyl-8-ribityllumazine synthase</fullName>
        <shortName evidence="7">DMRL synthase</shortName>
        <shortName evidence="7">LS</shortName>
        <shortName evidence="7">Lumazine synthase</shortName>
        <ecNumber evidence="3 7">2.5.1.78</ecNumber>
    </recommendedName>
</protein>
<evidence type="ECO:0000256" key="1">
    <source>
        <dbReference type="ARBA" id="ARBA00004917"/>
    </source>
</evidence>
<dbReference type="SUPFAM" id="SSF52121">
    <property type="entry name" value="Lumazine synthase"/>
    <property type="match status" value="1"/>
</dbReference>
<accession>A0A1Y6JVN9</accession>
<feature type="binding site" evidence="7">
    <location>
        <position position="127"/>
    </location>
    <ligand>
        <name>(2S)-2-hydroxy-3-oxobutyl phosphate</name>
        <dbReference type="ChEBI" id="CHEBI:58830"/>
    </ligand>
</feature>
<evidence type="ECO:0000313" key="9">
    <source>
        <dbReference type="Proteomes" id="UP000195412"/>
    </source>
</evidence>
<comment type="similarity">
    <text evidence="2 7">Belongs to the DMRL synthase family.</text>
</comment>
<evidence type="ECO:0000256" key="2">
    <source>
        <dbReference type="ARBA" id="ARBA00007424"/>
    </source>
</evidence>
<reference evidence="9" key="1">
    <citation type="submission" date="2017-05" db="EMBL/GenBank/DDBJ databases">
        <authorList>
            <person name="Papadimitriou K."/>
        </authorList>
    </citation>
    <scope>NUCLEOTIDE SEQUENCE [LARGE SCALE GENOMIC DNA]</scope>
    <source>
        <strain evidence="9">ACA-DC 3411</strain>
    </source>
</reference>
<dbReference type="RefSeq" id="WP_087741321.1">
    <property type="nucleotide sequence ID" value="NZ_JBPWQU010000093.1"/>
</dbReference>
<feature type="binding site" evidence="7">
    <location>
        <position position="113"/>
    </location>
    <ligand>
        <name>5-amino-6-(D-ribitylamino)uracil</name>
        <dbReference type="ChEBI" id="CHEBI:15934"/>
    </ligand>
</feature>
<evidence type="ECO:0000256" key="4">
    <source>
        <dbReference type="ARBA" id="ARBA00022619"/>
    </source>
</evidence>
<gene>
    <name evidence="7" type="primary">ribH</name>
    <name evidence="8" type="ORF">LZ3411_0132</name>
</gene>
<dbReference type="InterPro" id="IPR036467">
    <property type="entry name" value="LS/RS_sf"/>
</dbReference>
<dbReference type="GO" id="GO:0009349">
    <property type="term" value="C:riboflavin synthase complex"/>
    <property type="evidence" value="ECO:0007669"/>
    <property type="project" value="UniProtKB-UniRule"/>
</dbReference>
<dbReference type="Pfam" id="PF00885">
    <property type="entry name" value="DMRL_synthase"/>
    <property type="match status" value="1"/>
</dbReference>
<feature type="binding site" evidence="7">
    <location>
        <begin position="85"/>
        <end position="86"/>
    </location>
    <ligand>
        <name>(2S)-2-hydroxy-3-oxobutyl phosphate</name>
        <dbReference type="ChEBI" id="CHEBI:58830"/>
    </ligand>
</feature>
<proteinExistence type="inferred from homology"/>
<dbReference type="GO" id="GO:0000906">
    <property type="term" value="F:6,7-dimethyl-8-ribityllumazine synthase activity"/>
    <property type="evidence" value="ECO:0007669"/>
    <property type="project" value="UniProtKB-UniRule"/>
</dbReference>
<comment type="function">
    <text evidence="7">Catalyzes the formation of 6,7-dimethyl-8-ribityllumazine by condensation of 5-amino-6-(D-ribitylamino)uracil with 3,4-dihydroxy-2-butanone 4-phosphate. This is the penultimate step in the biosynthesis of riboflavin.</text>
</comment>
<feature type="binding site" evidence="7">
    <location>
        <begin position="80"/>
        <end position="82"/>
    </location>
    <ligand>
        <name>5-amino-6-(D-ribitylamino)uracil</name>
        <dbReference type="ChEBI" id="CHEBI:15934"/>
    </ligand>
</feature>
<dbReference type="Gene3D" id="3.40.50.960">
    <property type="entry name" value="Lumazine/riboflavin synthase"/>
    <property type="match status" value="1"/>
</dbReference>
<dbReference type="EMBL" id="LT854705">
    <property type="protein sequence ID" value="SMS13182.1"/>
    <property type="molecule type" value="Genomic_DNA"/>
</dbReference>
<evidence type="ECO:0000256" key="3">
    <source>
        <dbReference type="ARBA" id="ARBA00012664"/>
    </source>
</evidence>
<evidence type="ECO:0000313" key="8">
    <source>
        <dbReference type="EMBL" id="SMS13182.1"/>
    </source>
</evidence>
<feature type="binding site" evidence="7">
    <location>
        <begin position="56"/>
        <end position="58"/>
    </location>
    <ligand>
        <name>5-amino-6-(D-ribitylamino)uracil</name>
        <dbReference type="ChEBI" id="CHEBI:15934"/>
    </ligand>
</feature>
<feature type="binding site" evidence="7">
    <location>
        <position position="22"/>
    </location>
    <ligand>
        <name>5-amino-6-(D-ribitylamino)uracil</name>
        <dbReference type="ChEBI" id="CHEBI:15934"/>
    </ligand>
</feature>
<dbReference type="UniPathway" id="UPA00275">
    <property type="reaction ID" value="UER00404"/>
</dbReference>
<organism evidence="8 9">
    <name type="scientific">Levilactobacillus zymae</name>
    <dbReference type="NCBI Taxonomy" id="267363"/>
    <lineage>
        <taxon>Bacteria</taxon>
        <taxon>Bacillati</taxon>
        <taxon>Bacillota</taxon>
        <taxon>Bacilli</taxon>
        <taxon>Lactobacillales</taxon>
        <taxon>Lactobacillaceae</taxon>
        <taxon>Levilactobacillus</taxon>
    </lineage>
</organism>
<dbReference type="InterPro" id="IPR034964">
    <property type="entry name" value="LS"/>
</dbReference>